<keyword evidence="4" id="KW-1185">Reference proteome</keyword>
<dbReference type="GO" id="GO:0005525">
    <property type="term" value="F:GTP binding"/>
    <property type="evidence" value="ECO:0007669"/>
    <property type="project" value="UniProtKB-KW"/>
</dbReference>
<dbReference type="PANTHER" id="PTHR47977">
    <property type="entry name" value="RAS-RELATED PROTEIN RAB"/>
    <property type="match status" value="1"/>
</dbReference>
<evidence type="ECO:0000313" key="4">
    <source>
        <dbReference type="Proteomes" id="UP000320333"/>
    </source>
</evidence>
<evidence type="ECO:0000256" key="1">
    <source>
        <dbReference type="ARBA" id="ARBA00022741"/>
    </source>
</evidence>
<dbReference type="PROSITE" id="PS51419">
    <property type="entry name" value="RAB"/>
    <property type="match status" value="1"/>
</dbReference>
<dbReference type="SMART" id="SM00175">
    <property type="entry name" value="RAB"/>
    <property type="match status" value="1"/>
</dbReference>
<dbReference type="InterPro" id="IPR027417">
    <property type="entry name" value="P-loop_NTPase"/>
</dbReference>
<dbReference type="PROSITE" id="PS51421">
    <property type="entry name" value="RAS"/>
    <property type="match status" value="1"/>
</dbReference>
<organism evidence="3 4">
    <name type="scientific">Chytriomyces confervae</name>
    <dbReference type="NCBI Taxonomy" id="246404"/>
    <lineage>
        <taxon>Eukaryota</taxon>
        <taxon>Fungi</taxon>
        <taxon>Fungi incertae sedis</taxon>
        <taxon>Chytridiomycota</taxon>
        <taxon>Chytridiomycota incertae sedis</taxon>
        <taxon>Chytridiomycetes</taxon>
        <taxon>Chytridiales</taxon>
        <taxon>Chytriomycetaceae</taxon>
        <taxon>Chytriomyces</taxon>
    </lineage>
</organism>
<dbReference type="GO" id="GO:0003924">
    <property type="term" value="F:GTPase activity"/>
    <property type="evidence" value="ECO:0007669"/>
    <property type="project" value="InterPro"/>
</dbReference>
<sequence>MTKVDDTFKVLMIGDAGTGKSSLLLRFTDDAWLQPDQGAATIGVDFKVKSMVIGNKTCKLAIWDTAGQERFRTLTSSYYRGAQGVILGGVCLSKPSHFADMNNKLVYDVTQRESFEHLSTWLHELETNSSNPRVVKMIVGNKVDKEAMRQISPKEGEAFAEKMGALFIETSAKTRAGVEVAFVEVARKIIETPELYQKKFGGRRGRRNSVRINHQDYDYDEERGSSACQLKFGMAVKVNQQNARAAVLLEFPMAPDYEYSDTVLHAGKGARSALRALELWT</sequence>
<dbReference type="SMART" id="SM00174">
    <property type="entry name" value="RHO"/>
    <property type="match status" value="1"/>
</dbReference>
<dbReference type="PRINTS" id="PR00449">
    <property type="entry name" value="RASTRNSFRMNG"/>
</dbReference>
<dbReference type="FunFam" id="3.40.50.300:FF:001329">
    <property type="entry name" value="Small GTP-binding protein, putative"/>
    <property type="match status" value="1"/>
</dbReference>
<dbReference type="OrthoDB" id="9989112at2759"/>
<accession>A0A507F2H4</accession>
<reference evidence="3 4" key="1">
    <citation type="journal article" date="2019" name="Sci. Rep.">
        <title>Comparative genomics of chytrid fungi reveal insights into the obligate biotrophic and pathogenic lifestyle of Synchytrium endobioticum.</title>
        <authorList>
            <person name="van de Vossenberg B.T.L.H."/>
            <person name="Warris S."/>
            <person name="Nguyen H.D.T."/>
            <person name="van Gent-Pelzer M.P.E."/>
            <person name="Joly D.L."/>
            <person name="van de Geest H.C."/>
            <person name="Bonants P.J.M."/>
            <person name="Smith D.S."/>
            <person name="Levesque C.A."/>
            <person name="van der Lee T.A.J."/>
        </authorList>
    </citation>
    <scope>NUCLEOTIDE SEQUENCE [LARGE SCALE GENOMIC DNA]</scope>
    <source>
        <strain evidence="3 4">CBS 675.73</strain>
    </source>
</reference>
<keyword evidence="1" id="KW-0547">Nucleotide-binding</keyword>
<dbReference type="NCBIfam" id="TIGR00231">
    <property type="entry name" value="small_GTP"/>
    <property type="match status" value="1"/>
</dbReference>
<gene>
    <name evidence="3" type="ORF">CcCBS67573_g06718</name>
</gene>
<dbReference type="SMART" id="SM00173">
    <property type="entry name" value="RAS"/>
    <property type="match status" value="1"/>
</dbReference>
<dbReference type="Gene3D" id="3.40.50.300">
    <property type="entry name" value="P-loop containing nucleotide triphosphate hydrolases"/>
    <property type="match status" value="1"/>
</dbReference>
<dbReference type="AlphaFoldDB" id="A0A507F2H4"/>
<protein>
    <recommendedName>
        <fullName evidence="5">Small monomeric GTPase</fullName>
    </recommendedName>
</protein>
<dbReference type="InterPro" id="IPR001806">
    <property type="entry name" value="Small_GTPase"/>
</dbReference>
<dbReference type="Proteomes" id="UP000320333">
    <property type="component" value="Unassembled WGS sequence"/>
</dbReference>
<name>A0A507F2H4_9FUNG</name>
<dbReference type="SUPFAM" id="SSF52540">
    <property type="entry name" value="P-loop containing nucleoside triphosphate hydrolases"/>
    <property type="match status" value="1"/>
</dbReference>
<dbReference type="InterPro" id="IPR050227">
    <property type="entry name" value="Rab"/>
</dbReference>
<proteinExistence type="predicted"/>
<dbReference type="SMART" id="SM00176">
    <property type="entry name" value="RAN"/>
    <property type="match status" value="1"/>
</dbReference>
<evidence type="ECO:0000256" key="2">
    <source>
        <dbReference type="ARBA" id="ARBA00023134"/>
    </source>
</evidence>
<evidence type="ECO:0008006" key="5">
    <source>
        <dbReference type="Google" id="ProtNLM"/>
    </source>
</evidence>
<dbReference type="InterPro" id="IPR005225">
    <property type="entry name" value="Small_GTP-bd"/>
</dbReference>
<keyword evidence="2" id="KW-0342">GTP-binding</keyword>
<evidence type="ECO:0000313" key="3">
    <source>
        <dbReference type="EMBL" id="TPX69885.1"/>
    </source>
</evidence>
<comment type="caution">
    <text evidence="3">The sequence shown here is derived from an EMBL/GenBank/DDBJ whole genome shotgun (WGS) entry which is preliminary data.</text>
</comment>
<dbReference type="STRING" id="246404.A0A507F2H4"/>
<dbReference type="Pfam" id="PF00071">
    <property type="entry name" value="Ras"/>
    <property type="match status" value="1"/>
</dbReference>
<dbReference type="EMBL" id="QEAP01000302">
    <property type="protein sequence ID" value="TPX69885.1"/>
    <property type="molecule type" value="Genomic_DNA"/>
</dbReference>